<evidence type="ECO:0000256" key="6">
    <source>
        <dbReference type="ARBA" id="ARBA00023136"/>
    </source>
</evidence>
<feature type="transmembrane region" description="Helical" evidence="7">
    <location>
        <begin position="366"/>
        <end position="390"/>
    </location>
</feature>
<dbReference type="PROSITE" id="PS50850">
    <property type="entry name" value="MFS"/>
    <property type="match status" value="1"/>
</dbReference>
<feature type="transmembrane region" description="Helical" evidence="7">
    <location>
        <begin position="330"/>
        <end position="354"/>
    </location>
</feature>
<keyword evidence="10" id="KW-1185">Reference proteome</keyword>
<name>A0A1Z4N891_9CYAN</name>
<feature type="transmembrane region" description="Helical" evidence="7">
    <location>
        <begin position="268"/>
        <end position="296"/>
    </location>
</feature>
<evidence type="ECO:0000256" key="7">
    <source>
        <dbReference type="SAM" id="Phobius"/>
    </source>
</evidence>
<keyword evidence="6 7" id="KW-0472">Membrane</keyword>
<dbReference type="Proteomes" id="UP000218785">
    <property type="component" value="Chromosome"/>
</dbReference>
<keyword evidence="4 7" id="KW-0812">Transmembrane</keyword>
<evidence type="ECO:0000256" key="4">
    <source>
        <dbReference type="ARBA" id="ARBA00022692"/>
    </source>
</evidence>
<organism evidence="9 10">
    <name type="scientific">Tolypothrix tenuis PCC 7101</name>
    <dbReference type="NCBI Taxonomy" id="231146"/>
    <lineage>
        <taxon>Bacteria</taxon>
        <taxon>Bacillati</taxon>
        <taxon>Cyanobacteriota</taxon>
        <taxon>Cyanophyceae</taxon>
        <taxon>Nostocales</taxon>
        <taxon>Tolypothrichaceae</taxon>
        <taxon>Tolypothrix</taxon>
    </lineage>
</organism>
<dbReference type="Pfam" id="PF07690">
    <property type="entry name" value="MFS_1"/>
    <property type="match status" value="2"/>
</dbReference>
<feature type="transmembrane region" description="Helical" evidence="7">
    <location>
        <begin position="94"/>
        <end position="112"/>
    </location>
</feature>
<evidence type="ECO:0000313" key="10">
    <source>
        <dbReference type="Proteomes" id="UP000218785"/>
    </source>
</evidence>
<dbReference type="InterPro" id="IPR050171">
    <property type="entry name" value="MFS_Transporters"/>
</dbReference>
<feature type="transmembrane region" description="Helical" evidence="7">
    <location>
        <begin position="160"/>
        <end position="176"/>
    </location>
</feature>
<evidence type="ECO:0000256" key="5">
    <source>
        <dbReference type="ARBA" id="ARBA00022989"/>
    </source>
</evidence>
<feature type="transmembrane region" description="Helical" evidence="7">
    <location>
        <begin position="25"/>
        <end position="48"/>
    </location>
</feature>
<feature type="domain" description="Major facilitator superfamily (MFS) profile" evidence="8">
    <location>
        <begin position="24"/>
        <end position="425"/>
    </location>
</feature>
<gene>
    <name evidence="9" type="ORF">NIES37_59220</name>
</gene>
<evidence type="ECO:0000313" key="9">
    <source>
        <dbReference type="EMBL" id="BAZ01915.1"/>
    </source>
</evidence>
<dbReference type="KEGG" id="ttq:NIES37_59220"/>
<dbReference type="EMBL" id="AP018248">
    <property type="protein sequence ID" value="BAZ01915.1"/>
    <property type="molecule type" value="Genomic_DNA"/>
</dbReference>
<dbReference type="InterPro" id="IPR036259">
    <property type="entry name" value="MFS_trans_sf"/>
</dbReference>
<dbReference type="RefSeq" id="WP_096581776.1">
    <property type="nucleotide sequence ID" value="NZ_CAWNJS010000001.1"/>
</dbReference>
<evidence type="ECO:0000256" key="3">
    <source>
        <dbReference type="ARBA" id="ARBA00022475"/>
    </source>
</evidence>
<dbReference type="PANTHER" id="PTHR23517">
    <property type="entry name" value="RESISTANCE PROTEIN MDTM, PUTATIVE-RELATED-RELATED"/>
    <property type="match status" value="1"/>
</dbReference>
<proteinExistence type="predicted"/>
<evidence type="ECO:0000259" key="8">
    <source>
        <dbReference type="PROSITE" id="PS50850"/>
    </source>
</evidence>
<keyword evidence="2" id="KW-0813">Transport</keyword>
<dbReference type="PANTHER" id="PTHR23517:SF3">
    <property type="entry name" value="INTEGRAL MEMBRANE TRANSPORT PROTEIN"/>
    <property type="match status" value="1"/>
</dbReference>
<feature type="transmembrane region" description="Helical" evidence="7">
    <location>
        <begin position="54"/>
        <end position="74"/>
    </location>
</feature>
<feature type="transmembrane region" description="Helical" evidence="7">
    <location>
        <begin position="396"/>
        <end position="418"/>
    </location>
</feature>
<evidence type="ECO:0000256" key="2">
    <source>
        <dbReference type="ARBA" id="ARBA00022448"/>
    </source>
</evidence>
<keyword evidence="3" id="KW-1003">Cell membrane</keyword>
<reference evidence="9 10" key="1">
    <citation type="submission" date="2017-06" db="EMBL/GenBank/DDBJ databases">
        <title>Genome sequencing of cyanobaciteial culture collection at National Institute for Environmental Studies (NIES).</title>
        <authorList>
            <person name="Hirose Y."/>
            <person name="Shimura Y."/>
            <person name="Fujisawa T."/>
            <person name="Nakamura Y."/>
            <person name="Kawachi M."/>
        </authorList>
    </citation>
    <scope>NUCLEOTIDE SEQUENCE [LARGE SCALE GENOMIC DNA]</scope>
    <source>
        <strain evidence="9 10">NIES-37</strain>
    </source>
</reference>
<feature type="transmembrane region" description="Helical" evidence="7">
    <location>
        <begin position="118"/>
        <end position="139"/>
    </location>
</feature>
<feature type="transmembrane region" description="Helical" evidence="7">
    <location>
        <begin position="231"/>
        <end position="248"/>
    </location>
</feature>
<evidence type="ECO:0000256" key="1">
    <source>
        <dbReference type="ARBA" id="ARBA00004651"/>
    </source>
</evidence>
<sequence length="425" mass="46019">MKFPSRQLALASESFSWLPQINSQVGIFAIARFLSEVGTGFTMFYAPIFFVNQVGLSATSVGLALASASVLGIVGKIVGGSLADSPKWGRRRTLLLAAAISVIGSLVLAATNNFATLVIGRLICGLGMGFYWPASEAIVADASEAGNRRETFALTKVADHLGLAIGSALAGLWVATTGFYRGLFIIDAISFMVFLIIVYGAITETYQPQLDEYPKQQHFTSWMTALRDHRLLIYVAVNIIFTTYLSQINSTLPIYFKNFVNVGGDTPGFAATTISTLFSGYLALAIICQFPIAAALKNYSHTLALTISAILWAIGFSLIWVTTITPSHHLLWVTLALAVFALAMTSYTPFAASLVTDLAPESQRGVYFSINSLCWALGNFMGSLLGGWALDQSIMIVNNYWLCFALSLFITVGILQYLNRILVRG</sequence>
<feature type="transmembrane region" description="Helical" evidence="7">
    <location>
        <begin position="303"/>
        <end position="324"/>
    </location>
</feature>
<keyword evidence="5 7" id="KW-1133">Transmembrane helix</keyword>
<dbReference type="AlphaFoldDB" id="A0A1Z4N891"/>
<dbReference type="InterPro" id="IPR011701">
    <property type="entry name" value="MFS"/>
</dbReference>
<accession>A0A1Z4N891</accession>
<dbReference type="Gene3D" id="1.20.1250.20">
    <property type="entry name" value="MFS general substrate transporter like domains"/>
    <property type="match status" value="1"/>
</dbReference>
<dbReference type="InterPro" id="IPR020846">
    <property type="entry name" value="MFS_dom"/>
</dbReference>
<protein>
    <submittedName>
        <fullName evidence="9">Major facilitator transporter</fullName>
    </submittedName>
</protein>
<dbReference type="GO" id="GO:0005886">
    <property type="term" value="C:plasma membrane"/>
    <property type="evidence" value="ECO:0007669"/>
    <property type="project" value="UniProtKB-SubCell"/>
</dbReference>
<dbReference type="SUPFAM" id="SSF103473">
    <property type="entry name" value="MFS general substrate transporter"/>
    <property type="match status" value="1"/>
</dbReference>
<comment type="subcellular location">
    <subcellularLocation>
        <location evidence="1">Cell membrane</location>
        <topology evidence="1">Multi-pass membrane protein</topology>
    </subcellularLocation>
</comment>
<dbReference type="GO" id="GO:0022857">
    <property type="term" value="F:transmembrane transporter activity"/>
    <property type="evidence" value="ECO:0007669"/>
    <property type="project" value="InterPro"/>
</dbReference>
<feature type="transmembrane region" description="Helical" evidence="7">
    <location>
        <begin position="182"/>
        <end position="202"/>
    </location>
</feature>